<dbReference type="STRING" id="56857.A0A200QKW8"/>
<dbReference type="Proteomes" id="UP000195402">
    <property type="component" value="Unassembled WGS sequence"/>
</dbReference>
<evidence type="ECO:0000256" key="4">
    <source>
        <dbReference type="ARBA" id="ARBA00022801"/>
    </source>
</evidence>
<evidence type="ECO:0000313" key="9">
    <source>
        <dbReference type="Proteomes" id="UP000195402"/>
    </source>
</evidence>
<dbReference type="Pfam" id="PF14541">
    <property type="entry name" value="TAXi_C"/>
    <property type="match status" value="1"/>
</dbReference>
<keyword evidence="5" id="KW-0325">Glycoprotein</keyword>
<dbReference type="PROSITE" id="PS51767">
    <property type="entry name" value="PEPTIDASE_A1"/>
    <property type="match status" value="1"/>
</dbReference>
<reference evidence="8 9" key="1">
    <citation type="journal article" date="2017" name="Mol. Plant">
        <title>The Genome of Medicinal Plant Macleaya cordata Provides New Insights into Benzylisoquinoline Alkaloids Metabolism.</title>
        <authorList>
            <person name="Liu X."/>
            <person name="Liu Y."/>
            <person name="Huang P."/>
            <person name="Ma Y."/>
            <person name="Qing Z."/>
            <person name="Tang Q."/>
            <person name="Cao H."/>
            <person name="Cheng P."/>
            <person name="Zheng Y."/>
            <person name="Yuan Z."/>
            <person name="Zhou Y."/>
            <person name="Liu J."/>
            <person name="Tang Z."/>
            <person name="Zhuo Y."/>
            <person name="Zhang Y."/>
            <person name="Yu L."/>
            <person name="Huang J."/>
            <person name="Yang P."/>
            <person name="Peng Q."/>
            <person name="Zhang J."/>
            <person name="Jiang W."/>
            <person name="Zhang Z."/>
            <person name="Lin K."/>
            <person name="Ro D.K."/>
            <person name="Chen X."/>
            <person name="Xiong X."/>
            <person name="Shang Y."/>
            <person name="Huang S."/>
            <person name="Zeng J."/>
        </authorList>
    </citation>
    <scope>NUCLEOTIDE SEQUENCE [LARGE SCALE GENOMIC DNA]</scope>
    <source>
        <strain evidence="9">cv. BLH2017</strain>
        <tissue evidence="8">Root</tissue>
    </source>
</reference>
<feature type="chain" id="PRO_5012781071" evidence="6">
    <location>
        <begin position="33"/>
        <end position="456"/>
    </location>
</feature>
<dbReference type="InParanoid" id="A0A200QKW8"/>
<evidence type="ECO:0000256" key="6">
    <source>
        <dbReference type="SAM" id="SignalP"/>
    </source>
</evidence>
<keyword evidence="4" id="KW-0378">Hydrolase</keyword>
<dbReference type="OrthoDB" id="1072226at2759"/>
<dbReference type="CDD" id="cd05476">
    <property type="entry name" value="pepsin_A_like_plant"/>
    <property type="match status" value="1"/>
</dbReference>
<dbReference type="GO" id="GO:0006508">
    <property type="term" value="P:proteolysis"/>
    <property type="evidence" value="ECO:0007669"/>
    <property type="project" value="UniProtKB-KW"/>
</dbReference>
<evidence type="ECO:0000256" key="2">
    <source>
        <dbReference type="ARBA" id="ARBA00022670"/>
    </source>
</evidence>
<name>A0A200QKW8_MACCD</name>
<dbReference type="InterPro" id="IPR032861">
    <property type="entry name" value="TAXi_N"/>
</dbReference>
<dbReference type="InterPro" id="IPR034161">
    <property type="entry name" value="Pepsin-like_plant"/>
</dbReference>
<keyword evidence="3" id="KW-0064">Aspartyl protease</keyword>
<evidence type="ECO:0000256" key="5">
    <source>
        <dbReference type="ARBA" id="ARBA00023180"/>
    </source>
</evidence>
<dbReference type="InterPro" id="IPR051708">
    <property type="entry name" value="Plant_Aspart_Prot_A1"/>
</dbReference>
<dbReference type="PANTHER" id="PTHR47967:SF123">
    <property type="entry name" value="ASPARTIC PROTEINASE NEPENTHESIN-1-LIKE"/>
    <property type="match status" value="1"/>
</dbReference>
<keyword evidence="6" id="KW-0732">Signal</keyword>
<gene>
    <name evidence="8" type="ORF">BVC80_1741g116</name>
</gene>
<dbReference type="InterPro" id="IPR032799">
    <property type="entry name" value="TAXi_C"/>
</dbReference>
<comment type="caution">
    <text evidence="8">The sequence shown here is derived from an EMBL/GenBank/DDBJ whole genome shotgun (WGS) entry which is preliminary data.</text>
</comment>
<dbReference type="InterPro" id="IPR033121">
    <property type="entry name" value="PEPTIDASE_A1"/>
</dbReference>
<dbReference type="GO" id="GO:0004190">
    <property type="term" value="F:aspartic-type endopeptidase activity"/>
    <property type="evidence" value="ECO:0007669"/>
    <property type="project" value="UniProtKB-KW"/>
</dbReference>
<dbReference type="Pfam" id="PF14543">
    <property type="entry name" value="TAXi_N"/>
    <property type="match status" value="1"/>
</dbReference>
<sequence length="456" mass="50967">MAALAFPSTVPLFLLFLIIICFLSHQFHPTIAKPTTGFSLKLIHRDSQDSPVYPGNLSPLDQIRRLVDISESRFLQLQSMATKTIPIDHHPDLIRPRVGNRGYLYLVQLGIGTPSKIYYLVLDTASDLIWTQCEPCESCFTQRQPIFNPQFSSSFKTLPCDHPFCNNLDCVGGKCVYYFKYASGQTTKGVLSNESFAFLSNTGATESKNDIVFGCSNNNQNFTDFDGDGILGMSFSVISLTGQIKNEMKRRFSYCLVQSGLRVNSFLRMGDDVVIKAPRSSLQTTPFVSYKNPTMYALNLLDISVENNRIGFPPGTFASKPDGTGGCVIDSGSAITFMDTQPYETLKAAIIQNLEQYHLQKIEGARYHLDLCYQLPMGFNRFPSITFHFQNADLKVLPANLFVISNRNQIFCLGMKPKNGSTLFGAMQQQNIRFVYDIGTQGRLSFVPEDCSQDGQ</sequence>
<proteinExistence type="inferred from homology"/>
<accession>A0A200QKW8</accession>
<evidence type="ECO:0000259" key="7">
    <source>
        <dbReference type="PROSITE" id="PS51767"/>
    </source>
</evidence>
<dbReference type="InterPro" id="IPR021109">
    <property type="entry name" value="Peptidase_aspartic_dom_sf"/>
</dbReference>
<evidence type="ECO:0000313" key="8">
    <source>
        <dbReference type="EMBL" id="OVA11120.1"/>
    </source>
</evidence>
<keyword evidence="2" id="KW-0645">Protease</keyword>
<comment type="similarity">
    <text evidence="1">Belongs to the peptidase A1 family.</text>
</comment>
<dbReference type="AlphaFoldDB" id="A0A200QKW8"/>
<dbReference type="EMBL" id="MVGT01001732">
    <property type="protein sequence ID" value="OVA11120.1"/>
    <property type="molecule type" value="Genomic_DNA"/>
</dbReference>
<dbReference type="PANTHER" id="PTHR47967">
    <property type="entry name" value="OS07G0603500 PROTEIN-RELATED"/>
    <property type="match status" value="1"/>
</dbReference>
<protein>
    <submittedName>
        <fullName evidence="8">Peptidase A1</fullName>
    </submittedName>
</protein>
<dbReference type="SUPFAM" id="SSF50630">
    <property type="entry name" value="Acid proteases"/>
    <property type="match status" value="1"/>
</dbReference>
<dbReference type="OMA" id="YNNECVY"/>
<evidence type="ECO:0000256" key="3">
    <source>
        <dbReference type="ARBA" id="ARBA00022750"/>
    </source>
</evidence>
<keyword evidence="9" id="KW-1185">Reference proteome</keyword>
<organism evidence="8 9">
    <name type="scientific">Macleaya cordata</name>
    <name type="common">Five-seeded plume-poppy</name>
    <name type="synonym">Bocconia cordata</name>
    <dbReference type="NCBI Taxonomy" id="56857"/>
    <lineage>
        <taxon>Eukaryota</taxon>
        <taxon>Viridiplantae</taxon>
        <taxon>Streptophyta</taxon>
        <taxon>Embryophyta</taxon>
        <taxon>Tracheophyta</taxon>
        <taxon>Spermatophyta</taxon>
        <taxon>Magnoliopsida</taxon>
        <taxon>Ranunculales</taxon>
        <taxon>Papaveraceae</taxon>
        <taxon>Papaveroideae</taxon>
        <taxon>Macleaya</taxon>
    </lineage>
</organism>
<dbReference type="Gene3D" id="2.40.70.10">
    <property type="entry name" value="Acid Proteases"/>
    <property type="match status" value="2"/>
</dbReference>
<dbReference type="GO" id="GO:0005576">
    <property type="term" value="C:extracellular region"/>
    <property type="evidence" value="ECO:0007669"/>
    <property type="project" value="TreeGrafter"/>
</dbReference>
<feature type="signal peptide" evidence="6">
    <location>
        <begin position="1"/>
        <end position="32"/>
    </location>
</feature>
<feature type="domain" description="Peptidase A1" evidence="7">
    <location>
        <begin position="105"/>
        <end position="447"/>
    </location>
</feature>
<evidence type="ECO:0000256" key="1">
    <source>
        <dbReference type="ARBA" id="ARBA00007447"/>
    </source>
</evidence>